<proteinExistence type="predicted"/>
<sequence length="266" mass="29187">MRRKSQSTTSQPQQQQQQQQNHQVLTPPVEGITVSGPPANLVRAKLQRKLQPKQNMRKNPGMRRYVSLYQGVCYTAVNITDPLSYSSRSERSASREPAAKRLCLRPTEAQQQTVPNNTIDPANPVSASIVLPTAGNSPHPLVTSFTPNESALRVVSNTSNGHQLFNFTRPAAPFSVLMPQIPVSSTVNRTNSSHIVFPVSYLCKASASPNNINVVDSRFIRTVKHVPVSRQWSLIVETDAGLFAPAPVIKTQPEVINAFSMPAKST</sequence>
<evidence type="ECO:0000313" key="3">
    <source>
        <dbReference type="Proteomes" id="UP000762676"/>
    </source>
</evidence>
<evidence type="ECO:0000313" key="2">
    <source>
        <dbReference type="EMBL" id="GFR94777.1"/>
    </source>
</evidence>
<gene>
    <name evidence="2" type="ORF">ElyMa_000927400</name>
</gene>
<comment type="caution">
    <text evidence="2">The sequence shown here is derived from an EMBL/GenBank/DDBJ whole genome shotgun (WGS) entry which is preliminary data.</text>
</comment>
<reference evidence="2 3" key="1">
    <citation type="journal article" date="2021" name="Elife">
        <title>Chloroplast acquisition without the gene transfer in kleptoplastic sea slugs, Plakobranchus ocellatus.</title>
        <authorList>
            <person name="Maeda T."/>
            <person name="Takahashi S."/>
            <person name="Yoshida T."/>
            <person name="Shimamura S."/>
            <person name="Takaki Y."/>
            <person name="Nagai Y."/>
            <person name="Toyoda A."/>
            <person name="Suzuki Y."/>
            <person name="Arimoto A."/>
            <person name="Ishii H."/>
            <person name="Satoh N."/>
            <person name="Nishiyama T."/>
            <person name="Hasebe M."/>
            <person name="Maruyama T."/>
            <person name="Minagawa J."/>
            <person name="Obokata J."/>
            <person name="Shigenobu S."/>
        </authorList>
    </citation>
    <scope>NUCLEOTIDE SEQUENCE [LARGE SCALE GENOMIC DNA]</scope>
</reference>
<dbReference type="Proteomes" id="UP000762676">
    <property type="component" value="Unassembled WGS sequence"/>
</dbReference>
<evidence type="ECO:0000256" key="1">
    <source>
        <dbReference type="SAM" id="MobiDB-lite"/>
    </source>
</evidence>
<accession>A0AAV4H9H7</accession>
<feature type="non-terminal residue" evidence="2">
    <location>
        <position position="266"/>
    </location>
</feature>
<organism evidence="2 3">
    <name type="scientific">Elysia marginata</name>
    <dbReference type="NCBI Taxonomy" id="1093978"/>
    <lineage>
        <taxon>Eukaryota</taxon>
        <taxon>Metazoa</taxon>
        <taxon>Spiralia</taxon>
        <taxon>Lophotrochozoa</taxon>
        <taxon>Mollusca</taxon>
        <taxon>Gastropoda</taxon>
        <taxon>Heterobranchia</taxon>
        <taxon>Euthyneura</taxon>
        <taxon>Panpulmonata</taxon>
        <taxon>Sacoglossa</taxon>
        <taxon>Placobranchoidea</taxon>
        <taxon>Plakobranchidae</taxon>
        <taxon>Elysia</taxon>
    </lineage>
</organism>
<keyword evidence="3" id="KW-1185">Reference proteome</keyword>
<dbReference type="AlphaFoldDB" id="A0AAV4H9H7"/>
<name>A0AAV4H9H7_9GAST</name>
<dbReference type="EMBL" id="BMAT01001889">
    <property type="protein sequence ID" value="GFR94777.1"/>
    <property type="molecule type" value="Genomic_DNA"/>
</dbReference>
<feature type="region of interest" description="Disordered" evidence="1">
    <location>
        <begin position="1"/>
        <end position="23"/>
    </location>
</feature>
<protein>
    <submittedName>
        <fullName evidence="2">Uncharacterized protein</fullName>
    </submittedName>
</protein>
<feature type="compositionally biased region" description="Low complexity" evidence="1">
    <location>
        <begin position="1"/>
        <end position="20"/>
    </location>
</feature>